<sequence length="128" mass="13999">MNTMFIFMTTPHNHSQRRALTGSQGLHRDNALSASLVTQAEQQFTQLIGGYTRSGLNDGQVVNTKPAKQVAKLALVKVSNLSIHNLSLSDLVAKSLVKLTCVLEVPKSVYFWNTLLALLTLPKGSLHD</sequence>
<accession>A0AB73BLU3</accession>
<organism evidence="1 2">
    <name type="scientific">Pseudoalteromonas fuliginea</name>
    <dbReference type="NCBI Taxonomy" id="1872678"/>
    <lineage>
        <taxon>Bacteria</taxon>
        <taxon>Pseudomonadati</taxon>
        <taxon>Pseudomonadota</taxon>
        <taxon>Gammaproteobacteria</taxon>
        <taxon>Alteromonadales</taxon>
        <taxon>Pseudoalteromonadaceae</taxon>
        <taxon>Pseudoalteromonas</taxon>
    </lineage>
</organism>
<evidence type="ECO:0000313" key="2">
    <source>
        <dbReference type="Proteomes" id="UP000324162"/>
    </source>
</evidence>
<gene>
    <name evidence="1" type="ORF">EU508_00545</name>
</gene>
<evidence type="ECO:0000313" key="1">
    <source>
        <dbReference type="EMBL" id="KAA1165775.1"/>
    </source>
</evidence>
<dbReference type="EMBL" id="SEUK01000030">
    <property type="protein sequence ID" value="KAA1165775.1"/>
    <property type="molecule type" value="Genomic_DNA"/>
</dbReference>
<dbReference type="Proteomes" id="UP000324162">
    <property type="component" value="Unassembled WGS sequence"/>
</dbReference>
<name>A0AB73BLU3_9GAMM</name>
<protein>
    <submittedName>
        <fullName evidence="1">Uncharacterized protein</fullName>
    </submittedName>
</protein>
<reference evidence="1 2" key="1">
    <citation type="submission" date="2019-01" db="EMBL/GenBank/DDBJ databases">
        <title>Genome sequences of marine Pseudoalteromonas species.</title>
        <authorList>
            <person name="Boraston A.B."/>
            <person name="Hehemann J.-H."/>
            <person name="Vickers C.J."/>
            <person name="Salama-Alber O."/>
            <person name="Abe K."/>
            <person name="Hettle A.J."/>
        </authorList>
    </citation>
    <scope>NUCLEOTIDE SEQUENCE [LARGE SCALE GENOMIC DNA]</scope>
    <source>
        <strain evidence="1 2">PS42</strain>
    </source>
</reference>
<comment type="caution">
    <text evidence="1">The sequence shown here is derived from an EMBL/GenBank/DDBJ whole genome shotgun (WGS) entry which is preliminary data.</text>
</comment>
<proteinExistence type="predicted"/>
<dbReference type="AlphaFoldDB" id="A0AB73BLU3"/>
<dbReference type="RefSeq" id="WP_149613283.1">
    <property type="nucleotide sequence ID" value="NZ_SEUK01000030.1"/>
</dbReference>